<name>S7XTH8_SPRLO</name>
<gene>
    <name evidence="2" type="ORF">SLOPH_860</name>
</gene>
<reference evidence="3" key="1">
    <citation type="journal article" date="2013" name="PLoS Genet.">
        <title>The genome of Spraguea lophii and the basis of host-microsporidian interactions.</title>
        <authorList>
            <person name="Campbell S.E."/>
            <person name="Williams T.A."/>
            <person name="Yousuf A."/>
            <person name="Soanes D.M."/>
            <person name="Paszkiewicz K.H."/>
            <person name="Williams B.A.P."/>
        </authorList>
    </citation>
    <scope>NUCLEOTIDE SEQUENCE [LARGE SCALE GENOMIC DNA]</scope>
    <source>
        <strain evidence="3">42_110</strain>
    </source>
</reference>
<dbReference type="VEuPathDB" id="MicrosporidiaDB:SLOPH_860"/>
<keyword evidence="1" id="KW-1133">Transmembrane helix</keyword>
<keyword evidence="1" id="KW-0812">Transmembrane</keyword>
<protein>
    <submittedName>
        <fullName evidence="2">Uncharacterized protein</fullName>
    </submittedName>
</protein>
<dbReference type="HOGENOM" id="CLU_903656_0_0_1"/>
<accession>S7XTH8</accession>
<dbReference type="EMBL" id="ATCN01000366">
    <property type="protein sequence ID" value="EPR79183.1"/>
    <property type="molecule type" value="Genomic_DNA"/>
</dbReference>
<dbReference type="AlphaFoldDB" id="S7XTH8"/>
<keyword evidence="1" id="KW-0472">Membrane</keyword>
<dbReference type="Proteomes" id="UP000014978">
    <property type="component" value="Unassembled WGS sequence"/>
</dbReference>
<keyword evidence="3" id="KW-1185">Reference proteome</keyword>
<organism evidence="2 3">
    <name type="scientific">Spraguea lophii (strain 42_110)</name>
    <name type="common">Microsporidian parasite</name>
    <dbReference type="NCBI Taxonomy" id="1358809"/>
    <lineage>
        <taxon>Eukaryota</taxon>
        <taxon>Fungi</taxon>
        <taxon>Fungi incertae sedis</taxon>
        <taxon>Microsporidia</taxon>
        <taxon>Spragueidae</taxon>
        <taxon>Spraguea</taxon>
    </lineage>
</organism>
<comment type="caution">
    <text evidence="2">The sequence shown here is derived from an EMBL/GenBank/DDBJ whole genome shotgun (WGS) entry which is preliminary data.</text>
</comment>
<evidence type="ECO:0000313" key="3">
    <source>
        <dbReference type="Proteomes" id="UP000014978"/>
    </source>
</evidence>
<evidence type="ECO:0000256" key="1">
    <source>
        <dbReference type="SAM" id="Phobius"/>
    </source>
</evidence>
<proteinExistence type="predicted"/>
<evidence type="ECO:0000313" key="2">
    <source>
        <dbReference type="EMBL" id="EPR79183.1"/>
    </source>
</evidence>
<feature type="transmembrane region" description="Helical" evidence="1">
    <location>
        <begin position="12"/>
        <end position="31"/>
    </location>
</feature>
<sequence length="308" mass="35689">MVNFIKINTNKIFFIMNIGLIVATFIEHGIFGVTSGQFLQCLQNTNDHFIGLNPRLPYVKMFYITYDINAYSRYYVEQKLRTTKFNINFYNYKTVARERNDRDLYVEISNNHGLTLNVLVARIYEMEDNCLSELENIYMNVKYAIESKGYYLPQTIMDHTPRINFISLAKLPHEVCSKKLSPDSFLYWVIRTAARIYRKKTGKRRVNSRYPHIAFFDKTDIPDSSKEQILNEFASKTDGKSVDISNIKLCGKAIVIDCTSFIADEGLIGKDKDFHITINFDHGNDNLTQENVCIMNDAIAETLSFYGN</sequence>
<dbReference type="InParanoid" id="S7XTH8"/>